<dbReference type="RefSeq" id="WP_115866355.1">
    <property type="nucleotide sequence ID" value="NZ_QREG01000001.1"/>
</dbReference>
<sequence length="167" mass="19032">MRTARLLICVCVVLAVGCKSSKKVTSSTTRSYSEDLSVLRPELTVEEEAAEPLEANELPKVPAGHLRAELDSVSQIIAEQNRRQRYVDGHTIQIYTGSDREQAQMALDTVQVYFPELDASMQYHQPNYKVKVGQYVSRLRAHEVFEAIKVYFPLALMLPERIRIDYD</sequence>
<gene>
    <name evidence="1" type="ORF">C7460_101377</name>
</gene>
<dbReference type="PROSITE" id="PS51257">
    <property type="entry name" value="PROKAR_LIPOPROTEIN"/>
    <property type="match status" value="1"/>
</dbReference>
<keyword evidence="2" id="KW-1185">Reference proteome</keyword>
<protein>
    <recommendedName>
        <fullName evidence="3">Sporulation related protein</fullName>
    </recommendedName>
</protein>
<evidence type="ECO:0008006" key="3">
    <source>
        <dbReference type="Google" id="ProtNLM"/>
    </source>
</evidence>
<evidence type="ECO:0000313" key="2">
    <source>
        <dbReference type="Proteomes" id="UP000256779"/>
    </source>
</evidence>
<accession>A0A3D9LGX3</accession>
<evidence type="ECO:0000313" key="1">
    <source>
        <dbReference type="EMBL" id="REE05858.1"/>
    </source>
</evidence>
<dbReference type="EMBL" id="QREG01000001">
    <property type="protein sequence ID" value="REE05858.1"/>
    <property type="molecule type" value="Genomic_DNA"/>
</dbReference>
<name>A0A3D9LGX3_MARFU</name>
<organism evidence="1 2">
    <name type="scientific">Marinoscillum furvescens DSM 4134</name>
    <dbReference type="NCBI Taxonomy" id="1122208"/>
    <lineage>
        <taxon>Bacteria</taxon>
        <taxon>Pseudomonadati</taxon>
        <taxon>Bacteroidota</taxon>
        <taxon>Cytophagia</taxon>
        <taxon>Cytophagales</taxon>
        <taxon>Reichenbachiellaceae</taxon>
        <taxon>Marinoscillum</taxon>
    </lineage>
</organism>
<dbReference type="Proteomes" id="UP000256779">
    <property type="component" value="Unassembled WGS sequence"/>
</dbReference>
<reference evidence="1 2" key="1">
    <citation type="submission" date="2018-07" db="EMBL/GenBank/DDBJ databases">
        <title>Genomic Encyclopedia of Type Strains, Phase IV (KMG-IV): sequencing the most valuable type-strain genomes for metagenomic binning, comparative biology and taxonomic classification.</title>
        <authorList>
            <person name="Goeker M."/>
        </authorList>
    </citation>
    <scope>NUCLEOTIDE SEQUENCE [LARGE SCALE GENOMIC DNA]</scope>
    <source>
        <strain evidence="1 2">DSM 4134</strain>
    </source>
</reference>
<comment type="caution">
    <text evidence="1">The sequence shown here is derived from an EMBL/GenBank/DDBJ whole genome shotgun (WGS) entry which is preliminary data.</text>
</comment>
<dbReference type="AlphaFoldDB" id="A0A3D9LGX3"/>
<dbReference type="OrthoDB" id="2473397at2"/>
<proteinExistence type="predicted"/>